<keyword evidence="3" id="KW-1185">Reference proteome</keyword>
<dbReference type="EMBL" id="AJGV01000125">
    <property type="protein sequence ID" value="EJJ05141.1"/>
    <property type="molecule type" value="Genomic_DNA"/>
</dbReference>
<dbReference type="HOGENOM" id="CLU_087602_1_0_11"/>
<dbReference type="eggNOG" id="COG2761">
    <property type="taxonomic scope" value="Bacteria"/>
</dbReference>
<name>J1ZTY6_9ACTN</name>
<evidence type="ECO:0000313" key="1">
    <source>
        <dbReference type="EMBL" id="EJJ05141.1"/>
    </source>
</evidence>
<dbReference type="AlphaFoldDB" id="J1ZTY6"/>
<dbReference type="PATRIC" id="fig|1160718.3.peg.4141"/>
<sequence length="228" mass="24776">MSETAKTPADFWFDPLCPWAWMTSRWMLEVEKVRPVEVRWHVMSLAVLNEDKLDELPENYRELLATAWGPVRVCIAAEQQHGSEVLGPLYTALGTRLHNRGLDRTRETLVDALKEAGLPAELADAADSDAYDAQLRASHKEGIDLVGQEVGTPVIAVPGPQYDSASEASSSGGGGRATGGQIAFFGPVVTPAPKGEEAAKLWDGTLMVASIPGFYEIKRTRTQGPIFD</sequence>
<dbReference type="Proteomes" id="UP000009036">
    <property type="component" value="Chromosome"/>
</dbReference>
<organism evidence="1">
    <name type="scientific">Streptomyces auratus AGR0001</name>
    <dbReference type="NCBI Taxonomy" id="1160718"/>
    <lineage>
        <taxon>Bacteria</taxon>
        <taxon>Bacillati</taxon>
        <taxon>Actinomycetota</taxon>
        <taxon>Actinomycetes</taxon>
        <taxon>Kitasatosporales</taxon>
        <taxon>Streptomycetaceae</taxon>
        <taxon>Streptomyces</taxon>
    </lineage>
</organism>
<dbReference type="SUPFAM" id="SSF52833">
    <property type="entry name" value="Thioredoxin-like"/>
    <property type="match status" value="1"/>
</dbReference>
<gene>
    <name evidence="2" type="ORF">SU9_011030</name>
    <name evidence="1" type="ORF">SU9_20444</name>
</gene>
<dbReference type="OrthoDB" id="4125991at2"/>
<dbReference type="InterPro" id="IPR053977">
    <property type="entry name" value="Rv2466c-like"/>
</dbReference>
<dbReference type="RefSeq" id="WP_006605611.1">
    <property type="nucleotide sequence ID" value="NZ_CP072931.1"/>
</dbReference>
<dbReference type="InterPro" id="IPR036249">
    <property type="entry name" value="Thioredoxin-like_sf"/>
</dbReference>
<dbReference type="Gene3D" id="3.40.30.10">
    <property type="entry name" value="Glutaredoxin"/>
    <property type="match status" value="1"/>
</dbReference>
<protein>
    <submittedName>
        <fullName evidence="2">DsbA family protein</fullName>
    </submittedName>
</protein>
<reference evidence="1" key="1">
    <citation type="journal article" date="2012" name="J. Bacteriol.">
        <title>Genome Sequence of Streptomyces auratus Strain AGR0001, a Phoslactomycin-Producing Actinomycete.</title>
        <authorList>
            <person name="Han X."/>
            <person name="Li M."/>
            <person name="Ding Z."/>
            <person name="Zhao J."/>
            <person name="Ji K."/>
            <person name="Wen M."/>
            <person name="Lu T."/>
        </authorList>
    </citation>
    <scope>NUCLEOTIDE SEQUENCE [LARGE SCALE GENOMIC DNA]</scope>
    <source>
        <strain evidence="1">AGR0001</strain>
    </source>
</reference>
<evidence type="ECO:0000313" key="2">
    <source>
        <dbReference type="EMBL" id="QTZ91946.1"/>
    </source>
</evidence>
<dbReference type="KEGG" id="sauh:SU9_011030"/>
<dbReference type="STRING" id="1160718.SU9_20444"/>
<reference evidence="2" key="2">
    <citation type="submission" date="2021-04" db="EMBL/GenBank/DDBJ databases">
        <authorList>
            <person name="Wen M.-L."/>
            <person name="Han X.-L."/>
            <person name="Xiong J."/>
        </authorList>
    </citation>
    <scope>NUCLEOTIDE SEQUENCE</scope>
    <source>
        <strain evidence="2">AGR0001</strain>
    </source>
</reference>
<dbReference type="Pfam" id="PF22234">
    <property type="entry name" value="Rv2466c-like"/>
    <property type="match status" value="1"/>
</dbReference>
<dbReference type="EMBL" id="CP072931">
    <property type="protein sequence ID" value="QTZ91946.1"/>
    <property type="molecule type" value="Genomic_DNA"/>
</dbReference>
<proteinExistence type="predicted"/>
<accession>J1ZTY6</accession>
<dbReference type="CDD" id="cd02972">
    <property type="entry name" value="DsbA_family"/>
    <property type="match status" value="1"/>
</dbReference>
<evidence type="ECO:0000313" key="3">
    <source>
        <dbReference type="Proteomes" id="UP000009036"/>
    </source>
</evidence>